<accession>A0A3B0XRE2</accession>
<evidence type="ECO:0000256" key="1">
    <source>
        <dbReference type="SAM" id="MobiDB-lite"/>
    </source>
</evidence>
<dbReference type="AlphaFoldDB" id="A0A3B0XRE2"/>
<evidence type="ECO:0008006" key="3">
    <source>
        <dbReference type="Google" id="ProtNLM"/>
    </source>
</evidence>
<protein>
    <recommendedName>
        <fullName evidence="3">Antitoxin</fullName>
    </recommendedName>
</protein>
<name>A0A3B0XRE2_9ZZZZ</name>
<feature type="compositionally biased region" description="Basic and acidic residues" evidence="1">
    <location>
        <begin position="65"/>
        <end position="87"/>
    </location>
</feature>
<feature type="region of interest" description="Disordered" evidence="1">
    <location>
        <begin position="64"/>
        <end position="87"/>
    </location>
</feature>
<gene>
    <name evidence="2" type="ORF">MNBD_GAMMA09-2766</name>
</gene>
<organism evidence="2">
    <name type="scientific">hydrothermal vent metagenome</name>
    <dbReference type="NCBI Taxonomy" id="652676"/>
    <lineage>
        <taxon>unclassified sequences</taxon>
        <taxon>metagenomes</taxon>
        <taxon>ecological metagenomes</taxon>
    </lineage>
</organism>
<reference evidence="2" key="1">
    <citation type="submission" date="2018-06" db="EMBL/GenBank/DDBJ databases">
        <authorList>
            <person name="Zhirakovskaya E."/>
        </authorList>
    </citation>
    <scope>NUCLEOTIDE SEQUENCE</scope>
</reference>
<dbReference type="EMBL" id="UOFI01000187">
    <property type="protein sequence ID" value="VAW70111.1"/>
    <property type="molecule type" value="Genomic_DNA"/>
</dbReference>
<proteinExistence type="predicted"/>
<evidence type="ECO:0000313" key="2">
    <source>
        <dbReference type="EMBL" id="VAW70111.1"/>
    </source>
</evidence>
<sequence>MSIDEYKEKDVTDIKSIKVFIESIESQQRELILTSSGKTAGAILTAEQYEWFLNQLDEQQDTSFVEERTKDLDGSQSLDEFKKELEE</sequence>